<dbReference type="PROSITE" id="PS51000">
    <property type="entry name" value="HTH_DEOR_2"/>
    <property type="match status" value="1"/>
</dbReference>
<dbReference type="PROSITE" id="PS50987">
    <property type="entry name" value="HTH_ARSR_2"/>
    <property type="match status" value="1"/>
</dbReference>
<accession>A0A150AV06</accession>
<dbReference type="InterPro" id="IPR001845">
    <property type="entry name" value="HTH_ArsR_DNA-bd_dom"/>
</dbReference>
<gene>
    <name evidence="9" type="ORF">AT274_26575</name>
    <name evidence="10" type="ORF">BJR07_28145</name>
</gene>
<dbReference type="RefSeq" id="WP_000910758.1">
    <property type="nucleotide sequence ID" value="NZ_CAKJVO010000035.1"/>
</dbReference>
<name>A0A150AV06_BACCE</name>
<proteinExistence type="predicted"/>
<dbReference type="Pfam" id="PF00455">
    <property type="entry name" value="DeoRC"/>
    <property type="match status" value="1"/>
</dbReference>
<dbReference type="Proteomes" id="UP000186535">
    <property type="component" value="Unassembled WGS sequence"/>
</dbReference>
<dbReference type="SMART" id="SM01134">
    <property type="entry name" value="DeoRC"/>
    <property type="match status" value="1"/>
</dbReference>
<evidence type="ECO:0000256" key="1">
    <source>
        <dbReference type="ARBA" id="ARBA00021390"/>
    </source>
</evidence>
<reference evidence="10 12" key="2">
    <citation type="submission" date="2016-11" db="EMBL/GenBank/DDBJ databases">
        <title>Identification of Bacillus cereus isolated from egg-white.</title>
        <authorList>
            <person name="Soni A."/>
            <person name="Oey I."/>
            <person name="Silcock P."/>
            <person name="Bremer P."/>
        </authorList>
    </citation>
    <scope>NUCLEOTIDE SEQUENCE [LARGE SCALE GENOMIC DNA]</scope>
    <source>
        <strain evidence="10 12">NZAS03</strain>
    </source>
</reference>
<dbReference type="SUPFAM" id="SSF46785">
    <property type="entry name" value="Winged helix' DNA-binding domain"/>
    <property type="match status" value="1"/>
</dbReference>
<keyword evidence="5" id="KW-0804">Transcription</keyword>
<dbReference type="InterPro" id="IPR036390">
    <property type="entry name" value="WH_DNA-bd_sf"/>
</dbReference>
<dbReference type="InterPro" id="IPR037171">
    <property type="entry name" value="NagB/RpiA_transferase-like"/>
</dbReference>
<feature type="domain" description="HTH arsR-type" evidence="7">
    <location>
        <begin position="1"/>
        <end position="82"/>
    </location>
</feature>
<dbReference type="InterPro" id="IPR018356">
    <property type="entry name" value="Tscrpt_reg_HTH_DeoR_CS"/>
</dbReference>
<organism evidence="9 11">
    <name type="scientific">Bacillus cereus</name>
    <dbReference type="NCBI Taxonomy" id="1396"/>
    <lineage>
        <taxon>Bacteria</taxon>
        <taxon>Bacillati</taxon>
        <taxon>Bacillota</taxon>
        <taxon>Bacilli</taxon>
        <taxon>Bacillales</taxon>
        <taxon>Bacillaceae</taxon>
        <taxon>Bacillus</taxon>
        <taxon>Bacillus cereus group</taxon>
    </lineage>
</organism>
<dbReference type="PRINTS" id="PR00037">
    <property type="entry name" value="HTHLACR"/>
</dbReference>
<comment type="function">
    <text evidence="6">Repressor of the lactose catabolism operon. Galactose-6-phosphate is the inducer.</text>
</comment>
<evidence type="ECO:0000256" key="5">
    <source>
        <dbReference type="ARBA" id="ARBA00023163"/>
    </source>
</evidence>
<dbReference type="Gene3D" id="1.10.10.10">
    <property type="entry name" value="Winged helix-like DNA-binding domain superfamily/Winged helix DNA-binding domain"/>
    <property type="match status" value="1"/>
</dbReference>
<dbReference type="InterPro" id="IPR001034">
    <property type="entry name" value="DeoR_HTH"/>
</dbReference>
<feature type="domain" description="HTH deoR-type" evidence="8">
    <location>
        <begin position="3"/>
        <end position="58"/>
    </location>
</feature>
<evidence type="ECO:0000256" key="3">
    <source>
        <dbReference type="ARBA" id="ARBA00023015"/>
    </source>
</evidence>
<dbReference type="PATRIC" id="fig|1396.432.peg.4444"/>
<dbReference type="SMART" id="SM00420">
    <property type="entry name" value="HTH_DEOR"/>
    <property type="match status" value="1"/>
</dbReference>
<keyword evidence="3" id="KW-0805">Transcription regulation</keyword>
<evidence type="ECO:0000259" key="8">
    <source>
        <dbReference type="PROSITE" id="PS51000"/>
    </source>
</evidence>
<dbReference type="InterPro" id="IPR014036">
    <property type="entry name" value="DeoR-like_C"/>
</dbReference>
<evidence type="ECO:0000313" key="10">
    <source>
        <dbReference type="EMBL" id="OKA32359.1"/>
    </source>
</evidence>
<dbReference type="PANTHER" id="PTHR30363:SF4">
    <property type="entry name" value="GLYCEROL-3-PHOSPHATE REGULON REPRESSOR"/>
    <property type="match status" value="1"/>
</dbReference>
<dbReference type="Proteomes" id="UP000075591">
    <property type="component" value="Unassembled WGS sequence"/>
</dbReference>
<dbReference type="InterPro" id="IPR050313">
    <property type="entry name" value="Carb_Metab_HTH_regulators"/>
</dbReference>
<protein>
    <recommendedName>
        <fullName evidence="1">Lactose phosphotransferase system repressor</fullName>
    </recommendedName>
</protein>
<evidence type="ECO:0000259" key="7">
    <source>
        <dbReference type="PROSITE" id="PS50987"/>
    </source>
</evidence>
<dbReference type="Gene3D" id="3.40.50.1360">
    <property type="match status" value="1"/>
</dbReference>
<dbReference type="AlphaFoldDB" id="A0A150AV06"/>
<evidence type="ECO:0000313" key="9">
    <source>
        <dbReference type="EMBL" id="KXX85540.1"/>
    </source>
</evidence>
<evidence type="ECO:0000313" key="11">
    <source>
        <dbReference type="Proteomes" id="UP000075591"/>
    </source>
</evidence>
<dbReference type="Pfam" id="PF08220">
    <property type="entry name" value="HTH_DeoR"/>
    <property type="match status" value="1"/>
</dbReference>
<keyword evidence="4" id="KW-0238">DNA-binding</keyword>
<evidence type="ECO:0000256" key="4">
    <source>
        <dbReference type="ARBA" id="ARBA00023125"/>
    </source>
</evidence>
<sequence length="250" mass="28329">MLKEQRLETILKLINTHGMVRVSEITELLNVTEMTVRRDLQLLEDLGQVERIHGGAKAVNGFSDKELTHIEKQGINIEEKQQIARTIASLIEENDTIFLGPGTTIEYVYDFLTVFPARIVTNSIHVFNRFNKNEGYDLILIGGSYRARTGAFVGSFANNTLKKINVKKAFIGANGVHGNEVYTANEEEGITQSIILDNAHEKYIVADYSKIWGQDFFSFYHLDGVTALITDDQIPEEKKLKLEEFVKVIY</sequence>
<comment type="caution">
    <text evidence="9">The sequence shown here is derived from an EMBL/GenBank/DDBJ whole genome shotgun (WGS) entry which is preliminary data.</text>
</comment>
<evidence type="ECO:0000313" key="12">
    <source>
        <dbReference type="Proteomes" id="UP000186535"/>
    </source>
</evidence>
<dbReference type="GO" id="GO:0003677">
    <property type="term" value="F:DNA binding"/>
    <property type="evidence" value="ECO:0007669"/>
    <property type="project" value="UniProtKB-KW"/>
</dbReference>
<dbReference type="GO" id="GO:0003700">
    <property type="term" value="F:DNA-binding transcription factor activity"/>
    <property type="evidence" value="ECO:0007669"/>
    <property type="project" value="InterPro"/>
</dbReference>
<reference evidence="9 11" key="1">
    <citation type="submission" date="2015-12" db="EMBL/GenBank/DDBJ databases">
        <title>Bacillus cereus Group isolate.</title>
        <authorList>
            <person name="Kovac J."/>
        </authorList>
    </citation>
    <scope>NUCLEOTIDE SEQUENCE [LARGE SCALE GENOMIC DNA]</scope>
    <source>
        <strain evidence="9 11">FSL W8-0275</strain>
    </source>
</reference>
<evidence type="ECO:0000256" key="2">
    <source>
        <dbReference type="ARBA" id="ARBA00022491"/>
    </source>
</evidence>
<evidence type="ECO:0000256" key="6">
    <source>
        <dbReference type="ARBA" id="ARBA00024937"/>
    </source>
</evidence>
<keyword evidence="2" id="KW-0678">Repressor</keyword>
<dbReference type="SUPFAM" id="SSF100950">
    <property type="entry name" value="NagB/RpiA/CoA transferase-like"/>
    <property type="match status" value="1"/>
</dbReference>
<dbReference type="EMBL" id="LOMT01000154">
    <property type="protein sequence ID" value="KXX85540.1"/>
    <property type="molecule type" value="Genomic_DNA"/>
</dbReference>
<dbReference type="PANTHER" id="PTHR30363">
    <property type="entry name" value="HTH-TYPE TRANSCRIPTIONAL REGULATOR SRLR-RELATED"/>
    <property type="match status" value="1"/>
</dbReference>
<dbReference type="InterPro" id="IPR036388">
    <property type="entry name" value="WH-like_DNA-bd_sf"/>
</dbReference>
<dbReference type="PROSITE" id="PS00894">
    <property type="entry name" value="HTH_DEOR_1"/>
    <property type="match status" value="1"/>
</dbReference>
<dbReference type="EMBL" id="MPON01000022">
    <property type="protein sequence ID" value="OKA32359.1"/>
    <property type="molecule type" value="Genomic_DNA"/>
</dbReference>